<keyword evidence="1" id="KW-1133">Transmembrane helix</keyword>
<evidence type="ECO:0000313" key="2">
    <source>
        <dbReference type="EMBL" id="RKT57259.1"/>
    </source>
</evidence>
<comment type="caution">
    <text evidence="2">The sequence shown here is derived from an EMBL/GenBank/DDBJ whole genome shotgun (WGS) entry which is preliminary data.</text>
</comment>
<proteinExistence type="predicted"/>
<name>A0A495W708_9PSEU</name>
<keyword evidence="1" id="KW-0812">Transmembrane</keyword>
<organism evidence="2 3">
    <name type="scientific">Saccharothrix australiensis</name>
    <dbReference type="NCBI Taxonomy" id="2072"/>
    <lineage>
        <taxon>Bacteria</taxon>
        <taxon>Bacillati</taxon>
        <taxon>Actinomycetota</taxon>
        <taxon>Actinomycetes</taxon>
        <taxon>Pseudonocardiales</taxon>
        <taxon>Pseudonocardiaceae</taxon>
        <taxon>Saccharothrix</taxon>
    </lineage>
</organism>
<dbReference type="EMBL" id="RBXO01000001">
    <property type="protein sequence ID" value="RKT57259.1"/>
    <property type="molecule type" value="Genomic_DNA"/>
</dbReference>
<dbReference type="OrthoDB" id="5196985at2"/>
<reference evidence="2 3" key="1">
    <citation type="submission" date="2018-10" db="EMBL/GenBank/DDBJ databases">
        <title>Sequencing the genomes of 1000 actinobacteria strains.</title>
        <authorList>
            <person name="Klenk H.-P."/>
        </authorList>
    </citation>
    <scope>NUCLEOTIDE SEQUENCE [LARGE SCALE GENOMIC DNA]</scope>
    <source>
        <strain evidence="2 3">DSM 43800</strain>
    </source>
</reference>
<feature type="transmembrane region" description="Helical" evidence="1">
    <location>
        <begin position="12"/>
        <end position="32"/>
    </location>
</feature>
<dbReference type="AlphaFoldDB" id="A0A495W708"/>
<gene>
    <name evidence="2" type="ORF">C8E97_5977</name>
</gene>
<accession>A0A495W708</accession>
<dbReference type="RefSeq" id="WP_121008835.1">
    <property type="nucleotide sequence ID" value="NZ_RBXO01000001.1"/>
</dbReference>
<feature type="transmembrane region" description="Helical" evidence="1">
    <location>
        <begin position="44"/>
        <end position="67"/>
    </location>
</feature>
<protein>
    <submittedName>
        <fullName evidence="2">Uncharacterized protein</fullName>
    </submittedName>
</protein>
<keyword evidence="3" id="KW-1185">Reference proteome</keyword>
<keyword evidence="1" id="KW-0472">Membrane</keyword>
<evidence type="ECO:0000313" key="3">
    <source>
        <dbReference type="Proteomes" id="UP000282084"/>
    </source>
</evidence>
<evidence type="ECO:0000256" key="1">
    <source>
        <dbReference type="SAM" id="Phobius"/>
    </source>
</evidence>
<dbReference type="Proteomes" id="UP000282084">
    <property type="component" value="Unassembled WGS sequence"/>
</dbReference>
<sequence length="81" mass="8558">MAHKAGLFDLRLVIAVLFGVYGVILAVVGLGFTDEADLAKSDGLNINLWAGVGMVVLAAVFATWTFLRPIVVPDEDAADRA</sequence>